<name>E9FRA2_DAPPU</name>
<reference evidence="2 3" key="1">
    <citation type="journal article" date="2011" name="Science">
        <title>The ecoresponsive genome of Daphnia pulex.</title>
        <authorList>
            <person name="Colbourne J.K."/>
            <person name="Pfrender M.E."/>
            <person name="Gilbert D."/>
            <person name="Thomas W.K."/>
            <person name="Tucker A."/>
            <person name="Oakley T.H."/>
            <person name="Tokishita S."/>
            <person name="Aerts A."/>
            <person name="Arnold G.J."/>
            <person name="Basu M.K."/>
            <person name="Bauer D.J."/>
            <person name="Caceres C.E."/>
            <person name="Carmel L."/>
            <person name="Casola C."/>
            <person name="Choi J.H."/>
            <person name="Detter J.C."/>
            <person name="Dong Q."/>
            <person name="Dusheyko S."/>
            <person name="Eads B.D."/>
            <person name="Frohlich T."/>
            <person name="Geiler-Samerotte K.A."/>
            <person name="Gerlach D."/>
            <person name="Hatcher P."/>
            <person name="Jogdeo S."/>
            <person name="Krijgsveld J."/>
            <person name="Kriventseva E.V."/>
            <person name="Kultz D."/>
            <person name="Laforsch C."/>
            <person name="Lindquist E."/>
            <person name="Lopez J."/>
            <person name="Manak J.R."/>
            <person name="Muller J."/>
            <person name="Pangilinan J."/>
            <person name="Patwardhan R.P."/>
            <person name="Pitluck S."/>
            <person name="Pritham E.J."/>
            <person name="Rechtsteiner A."/>
            <person name="Rho M."/>
            <person name="Rogozin I.B."/>
            <person name="Sakarya O."/>
            <person name="Salamov A."/>
            <person name="Schaack S."/>
            <person name="Shapiro H."/>
            <person name="Shiga Y."/>
            <person name="Skalitzky C."/>
            <person name="Smith Z."/>
            <person name="Souvorov A."/>
            <person name="Sung W."/>
            <person name="Tang Z."/>
            <person name="Tsuchiya D."/>
            <person name="Tu H."/>
            <person name="Vos H."/>
            <person name="Wang M."/>
            <person name="Wolf Y.I."/>
            <person name="Yamagata H."/>
            <person name="Yamada T."/>
            <person name="Ye Y."/>
            <person name="Shaw J.R."/>
            <person name="Andrews J."/>
            <person name="Crease T.J."/>
            <person name="Tang H."/>
            <person name="Lucas S.M."/>
            <person name="Robertson H.M."/>
            <person name="Bork P."/>
            <person name="Koonin E.V."/>
            <person name="Zdobnov E.M."/>
            <person name="Grigoriev I.V."/>
            <person name="Lynch M."/>
            <person name="Boore J.L."/>
        </authorList>
    </citation>
    <scope>NUCLEOTIDE SEQUENCE [LARGE SCALE GENOMIC DNA]</scope>
</reference>
<evidence type="ECO:0000313" key="2">
    <source>
        <dbReference type="EMBL" id="EFX90127.1"/>
    </source>
</evidence>
<dbReference type="HOGENOM" id="CLU_2186540_0_0_1"/>
<dbReference type="Proteomes" id="UP000000305">
    <property type="component" value="Unassembled WGS sequence"/>
</dbReference>
<proteinExistence type="predicted"/>
<accession>E9FRA2</accession>
<evidence type="ECO:0000256" key="1">
    <source>
        <dbReference type="SAM" id="MobiDB-lite"/>
    </source>
</evidence>
<sequence length="109" mass="12110">MNRANGQFDEKSMTGAHWSGIKLESSFTCQTPLLPQALLPIRVTGVLRVQSNKCKTQEKEKCIQDSRSSNLGTRNLKNYPTIGGNGEDNPKLVQMVKLTPRRAGQSEIH</sequence>
<dbReference type="InParanoid" id="E9FRA2"/>
<dbReference type="EMBL" id="GL732523">
    <property type="protein sequence ID" value="EFX90127.1"/>
    <property type="molecule type" value="Genomic_DNA"/>
</dbReference>
<keyword evidence="3" id="KW-1185">Reference proteome</keyword>
<organism evidence="2 3">
    <name type="scientific">Daphnia pulex</name>
    <name type="common">Water flea</name>
    <dbReference type="NCBI Taxonomy" id="6669"/>
    <lineage>
        <taxon>Eukaryota</taxon>
        <taxon>Metazoa</taxon>
        <taxon>Ecdysozoa</taxon>
        <taxon>Arthropoda</taxon>
        <taxon>Crustacea</taxon>
        <taxon>Branchiopoda</taxon>
        <taxon>Diplostraca</taxon>
        <taxon>Cladocera</taxon>
        <taxon>Anomopoda</taxon>
        <taxon>Daphniidae</taxon>
        <taxon>Daphnia</taxon>
    </lineage>
</organism>
<dbReference type="KEGG" id="dpx:DAPPUDRAFT_94425"/>
<gene>
    <name evidence="2" type="ORF">DAPPUDRAFT_94425</name>
</gene>
<evidence type="ECO:0000313" key="3">
    <source>
        <dbReference type="Proteomes" id="UP000000305"/>
    </source>
</evidence>
<feature type="region of interest" description="Disordered" evidence="1">
    <location>
        <begin position="60"/>
        <end position="90"/>
    </location>
</feature>
<dbReference type="AlphaFoldDB" id="E9FRA2"/>
<protein>
    <submittedName>
        <fullName evidence="2">Uncharacterized protein</fullName>
    </submittedName>
</protein>
<feature type="compositionally biased region" description="Polar residues" evidence="1">
    <location>
        <begin position="65"/>
        <end position="78"/>
    </location>
</feature>